<keyword evidence="3" id="KW-1185">Reference proteome</keyword>
<protein>
    <submittedName>
        <fullName evidence="2">Uncharacterized protein</fullName>
    </submittedName>
</protein>
<keyword evidence="1" id="KW-0812">Transmembrane</keyword>
<comment type="caution">
    <text evidence="2">The sequence shown here is derived from an EMBL/GenBank/DDBJ whole genome shotgun (WGS) entry which is preliminary data.</text>
</comment>
<keyword evidence="1" id="KW-1133">Transmembrane helix</keyword>
<evidence type="ECO:0000256" key="1">
    <source>
        <dbReference type="SAM" id="Phobius"/>
    </source>
</evidence>
<keyword evidence="1" id="KW-0472">Membrane</keyword>
<dbReference type="AlphaFoldDB" id="A0A8H4N7Y5"/>
<sequence>MEPTTYITVVAEVINEGLPRASWLNFGNHTTLPLPQRLTLTLTLTHTLILTQTLLGLLLSLTILAAAPPSATSASPPPAASPRPSRSPAKFLLNIALDLLLLSLFRVRAPSANPGLATQAGVRLACDLSAAFAGLAYFLLMTARRRGVRNALYLWLVSGIVAMGNAYATAWGALEATSLAFVGHAWGAWRARGENATRRDMLELMGPVLQSCSIALLFEVPLCVFLARWGARRFAYYLSGTEDVSRITEKMWRTID</sequence>
<evidence type="ECO:0000313" key="3">
    <source>
        <dbReference type="Proteomes" id="UP000572817"/>
    </source>
</evidence>
<name>A0A8H4N7Y5_9PEZI</name>
<dbReference type="EMBL" id="WWBZ02000040">
    <property type="protein sequence ID" value="KAF4305967.1"/>
    <property type="molecule type" value="Genomic_DNA"/>
</dbReference>
<evidence type="ECO:0000313" key="2">
    <source>
        <dbReference type="EMBL" id="KAF4305967.1"/>
    </source>
</evidence>
<dbReference type="Proteomes" id="UP000572817">
    <property type="component" value="Unassembled WGS sequence"/>
</dbReference>
<feature type="transmembrane region" description="Helical" evidence="1">
    <location>
        <begin position="121"/>
        <end position="140"/>
    </location>
</feature>
<feature type="transmembrane region" description="Helical" evidence="1">
    <location>
        <begin position="44"/>
        <end position="67"/>
    </location>
</feature>
<dbReference type="OrthoDB" id="2119662at2759"/>
<proteinExistence type="predicted"/>
<organism evidence="2 3">
    <name type="scientific">Botryosphaeria dothidea</name>
    <dbReference type="NCBI Taxonomy" id="55169"/>
    <lineage>
        <taxon>Eukaryota</taxon>
        <taxon>Fungi</taxon>
        <taxon>Dikarya</taxon>
        <taxon>Ascomycota</taxon>
        <taxon>Pezizomycotina</taxon>
        <taxon>Dothideomycetes</taxon>
        <taxon>Dothideomycetes incertae sedis</taxon>
        <taxon>Botryosphaeriales</taxon>
        <taxon>Botryosphaeriaceae</taxon>
        <taxon>Botryosphaeria</taxon>
    </lineage>
</organism>
<feature type="transmembrane region" description="Helical" evidence="1">
    <location>
        <begin position="152"/>
        <end position="174"/>
    </location>
</feature>
<accession>A0A8H4N7Y5</accession>
<feature type="transmembrane region" description="Helical" evidence="1">
    <location>
        <begin position="208"/>
        <end position="227"/>
    </location>
</feature>
<gene>
    <name evidence="2" type="ORF">GTA08_BOTSDO06529</name>
</gene>
<reference evidence="2" key="1">
    <citation type="submission" date="2020-04" db="EMBL/GenBank/DDBJ databases">
        <title>Genome Assembly and Annotation of Botryosphaeria dothidea sdau 11-99, a Latent Pathogen of Apple Fruit Ring Rot in China.</title>
        <authorList>
            <person name="Yu C."/>
            <person name="Diao Y."/>
            <person name="Lu Q."/>
            <person name="Zhao J."/>
            <person name="Cui S."/>
            <person name="Peng C."/>
            <person name="He B."/>
            <person name="Liu H."/>
        </authorList>
    </citation>
    <scope>NUCLEOTIDE SEQUENCE [LARGE SCALE GENOMIC DNA]</scope>
    <source>
        <strain evidence="2">Sdau11-99</strain>
    </source>
</reference>